<dbReference type="InterPro" id="IPR023606">
    <property type="entry name" value="CoA-Trfase_III_dom_1_sf"/>
</dbReference>
<sequence>MTGSVPHNEAAVAGRVAARALDLADAPRAGRPPYEIDWAGPVDLPLAEERAVQAACGLMHVHGRAAGRPTPLAVDYASAVAGVLAAQGALAVLIARARGLALHGVRTSVAQAALLTVAQYLAAATADDGSPEPLEPGDCSWTTSDGVLFEFETLDPHRWQDFWRLLGAPSADISRGWLPFQQRFATATCPLPLALHEAVAQASFRTVRQAAGRAGISVVTVREDPFPPMGIRPWTRAPFPERAAGRVRPAVERPLDGLRVVESTRRVQGPLAGHVLRLLGAQVMRVEPPGGDPMRGIPPMAGTCSARFSALNADKTVAEIDLTTDAGRREVHDLVARADVFLHNWAPGKAAQLRLDADDLRRTRPGLVYAWASGWGDALGPRPPVGTDYLVQARSGLAAALRPADELPVPSLMTLTDVLGGLVSAQGVLAALLTRIHTGYGGRVDSSLLSAAAVIPRRRRRVEWTPLDHPLRTADGYLALGPGARARPERVARLTGPGASADLATTLLRFRLRPTGHWSPLLREAGLTATPVCTDLRDLPRAPAFRRALARAEHVFPRTPWEFT</sequence>
<name>A0ABP3J8L4_9ACTN</name>
<dbReference type="EMBL" id="BAAABY010000007">
    <property type="protein sequence ID" value="GAA0445563.1"/>
    <property type="molecule type" value="Genomic_DNA"/>
</dbReference>
<reference evidence="2" key="1">
    <citation type="journal article" date="2019" name="Int. J. Syst. Evol. Microbiol.">
        <title>The Global Catalogue of Microorganisms (GCM) 10K type strain sequencing project: providing services to taxonomists for standard genome sequencing and annotation.</title>
        <authorList>
            <consortium name="The Broad Institute Genomics Platform"/>
            <consortium name="The Broad Institute Genome Sequencing Center for Infectious Disease"/>
            <person name="Wu L."/>
            <person name="Ma J."/>
        </authorList>
    </citation>
    <scope>NUCLEOTIDE SEQUENCE [LARGE SCALE GENOMIC DNA]</scope>
    <source>
        <strain evidence="2">JCM 4805</strain>
    </source>
</reference>
<dbReference type="SUPFAM" id="SSF89796">
    <property type="entry name" value="CoA-transferase family III (CaiB/BaiF)"/>
    <property type="match status" value="2"/>
</dbReference>
<dbReference type="Pfam" id="PF02515">
    <property type="entry name" value="CoA_transf_3"/>
    <property type="match status" value="2"/>
</dbReference>
<dbReference type="RefSeq" id="WP_346092826.1">
    <property type="nucleotide sequence ID" value="NZ_BAAABY010000007.1"/>
</dbReference>
<accession>A0ABP3J8L4</accession>
<dbReference type="Proteomes" id="UP001500909">
    <property type="component" value="Unassembled WGS sequence"/>
</dbReference>
<evidence type="ECO:0000313" key="1">
    <source>
        <dbReference type="EMBL" id="GAA0445563.1"/>
    </source>
</evidence>
<proteinExistence type="predicted"/>
<dbReference type="InterPro" id="IPR003673">
    <property type="entry name" value="CoA-Trfase_fam_III"/>
</dbReference>
<dbReference type="PANTHER" id="PTHR48228">
    <property type="entry name" value="SUCCINYL-COA--D-CITRAMALATE COA-TRANSFERASE"/>
    <property type="match status" value="1"/>
</dbReference>
<evidence type="ECO:0000313" key="2">
    <source>
        <dbReference type="Proteomes" id="UP001500909"/>
    </source>
</evidence>
<organism evidence="1 2">
    <name type="scientific">Streptomyces olivaceiscleroticus</name>
    <dbReference type="NCBI Taxonomy" id="68245"/>
    <lineage>
        <taxon>Bacteria</taxon>
        <taxon>Bacillati</taxon>
        <taxon>Actinomycetota</taxon>
        <taxon>Actinomycetes</taxon>
        <taxon>Kitasatosporales</taxon>
        <taxon>Streptomycetaceae</taxon>
        <taxon>Streptomyces</taxon>
    </lineage>
</organism>
<gene>
    <name evidence="1" type="ORF">GCM10010361_06670</name>
</gene>
<comment type="caution">
    <text evidence="1">The sequence shown here is derived from an EMBL/GenBank/DDBJ whole genome shotgun (WGS) entry which is preliminary data.</text>
</comment>
<keyword evidence="2" id="KW-1185">Reference proteome</keyword>
<dbReference type="Gene3D" id="3.40.50.10540">
    <property type="entry name" value="Crotonobetainyl-coa:carnitine coa-transferase, domain 1"/>
    <property type="match status" value="2"/>
</dbReference>
<evidence type="ECO:0008006" key="3">
    <source>
        <dbReference type="Google" id="ProtNLM"/>
    </source>
</evidence>
<dbReference type="PANTHER" id="PTHR48228:SF5">
    <property type="entry name" value="ALPHA-METHYLACYL-COA RACEMASE"/>
    <property type="match status" value="1"/>
</dbReference>
<dbReference type="InterPro" id="IPR050509">
    <property type="entry name" value="CoA-transferase_III"/>
</dbReference>
<protein>
    <recommendedName>
        <fullName evidence="3">Acyl-CoA transferase</fullName>
    </recommendedName>
</protein>